<gene>
    <name evidence="2" type="ORF">D7V93_19755</name>
</gene>
<accession>A0A3A8PJX7</accession>
<evidence type="ECO:0000256" key="1">
    <source>
        <dbReference type="SAM" id="SignalP"/>
    </source>
</evidence>
<name>A0A3A8PJX7_9BACT</name>
<feature type="chain" id="PRO_5017459992" evidence="1">
    <location>
        <begin position="21"/>
        <end position="143"/>
    </location>
</feature>
<feature type="signal peptide" evidence="1">
    <location>
        <begin position="1"/>
        <end position="20"/>
    </location>
</feature>
<evidence type="ECO:0000313" key="2">
    <source>
        <dbReference type="EMBL" id="RKH56677.1"/>
    </source>
</evidence>
<comment type="caution">
    <text evidence="2">The sequence shown here is derived from an EMBL/GenBank/DDBJ whole genome shotgun (WGS) entry which is preliminary data.</text>
</comment>
<keyword evidence="1" id="KW-0732">Signal</keyword>
<proteinExistence type="predicted"/>
<protein>
    <submittedName>
        <fullName evidence="2">Uncharacterized protein</fullName>
    </submittedName>
</protein>
<evidence type="ECO:0000313" key="3">
    <source>
        <dbReference type="Proteomes" id="UP000272888"/>
    </source>
</evidence>
<dbReference type="EMBL" id="RAWB01000200">
    <property type="protein sequence ID" value="RKH56677.1"/>
    <property type="molecule type" value="Genomic_DNA"/>
</dbReference>
<reference evidence="3" key="1">
    <citation type="submission" date="2018-09" db="EMBL/GenBank/DDBJ databases">
        <authorList>
            <person name="Livingstone P.G."/>
            <person name="Whitworth D.E."/>
        </authorList>
    </citation>
    <scope>NUCLEOTIDE SEQUENCE [LARGE SCALE GENOMIC DNA]</scope>
    <source>
        <strain evidence="3">CA051B</strain>
    </source>
</reference>
<keyword evidence="3" id="KW-1185">Reference proteome</keyword>
<dbReference type="RefSeq" id="WP_120644896.1">
    <property type="nucleotide sequence ID" value="NZ_RAWB01000200.1"/>
</dbReference>
<dbReference type="AlphaFoldDB" id="A0A3A8PJX7"/>
<organism evidence="2 3">
    <name type="scientific">Corallococcus llansteffanensis</name>
    <dbReference type="NCBI Taxonomy" id="2316731"/>
    <lineage>
        <taxon>Bacteria</taxon>
        <taxon>Pseudomonadati</taxon>
        <taxon>Myxococcota</taxon>
        <taxon>Myxococcia</taxon>
        <taxon>Myxococcales</taxon>
        <taxon>Cystobacterineae</taxon>
        <taxon>Myxococcaceae</taxon>
        <taxon>Corallococcus</taxon>
    </lineage>
</organism>
<dbReference type="Proteomes" id="UP000272888">
    <property type="component" value="Unassembled WGS sequence"/>
</dbReference>
<sequence>MKAFRPLLAAALFLSFPALAAVGVHSIWSSQGQHVKDNTATYPVTSANAVVSWNEFTRTAFLNFHGFAGGNEYDFELVGSPASTTTAYDITGLWNVRRNGALVCAGCTGSAYGLNAPAGQYFKFYTTGEVYGFSAFVTARKDY</sequence>